<gene>
    <name evidence="5" type="ORF">M6B38_200015</name>
</gene>
<keyword evidence="1 2" id="KW-0103">Bromodomain</keyword>
<feature type="region of interest" description="Disordered" evidence="3">
    <location>
        <begin position="281"/>
        <end position="301"/>
    </location>
</feature>
<feature type="compositionally biased region" description="Polar residues" evidence="3">
    <location>
        <begin position="648"/>
        <end position="661"/>
    </location>
</feature>
<feature type="compositionally biased region" description="Low complexity" evidence="3">
    <location>
        <begin position="439"/>
        <end position="461"/>
    </location>
</feature>
<dbReference type="CDD" id="cd04369">
    <property type="entry name" value="Bromodomain"/>
    <property type="match status" value="1"/>
</dbReference>
<feature type="region of interest" description="Disordered" evidence="3">
    <location>
        <begin position="1"/>
        <end position="122"/>
    </location>
</feature>
<evidence type="ECO:0000256" key="2">
    <source>
        <dbReference type="PROSITE-ProRule" id="PRU00035"/>
    </source>
</evidence>
<sequence length="692" mass="75417">MGNNKPSSAEKKHKKKGRPSLLDLQKRSLRLQSPNPNPNPPSSRRNPNPDPSSDEEDGRGSAGRREKKKIKLVHRIPNSNDDSASESDKEGKNNSKAKDAQGGRRCWKEKREPSDSGPTTRLPDKKLLVFILDRLQKKDTYGVFSEPVDPEELPDYHEIIEHPMDFGTIRKKLSGGAYTRLEQFEEDVFLISSNAMCYNSEDTIYYRQARAILELAKKNFENLRQESDDDETEAKTVVRRGRPPSKNIKPAVGRTSVDRAASDFSSGATLANAGEGVQWSNLTNDLSRKGPASKKASAGDVSTRAAYNLRNIGPYNWTGMHKSENNEDYPGNASRGISAKYGKKLPVADENRRNTYYQPQPSTFGRESSILTTFDSEKKHLMPHIGLQLEHTYARSLARFAAKLGPIGWTIAAKRIERILPPGTKYGRGWIGGSEDPHQSQQSIFSSTPPTSSQPNTSPCTIIPQSSKVPERLESSSTDLATGVHSIRTTPPVPASIASNKSPASMEVGSEPTEGLDHEGGPNPPGGVCGGNNNIQFNSPCHLHQNAGLPPNANGHTSASGFSLPSHVGNTGRPVQSSGPFGSEAPMTHARALDMVSRNIFNNNPSIIHQMPKSHLEAEKGKLMSSSGTISSGSIFPDRGLGKDFQGSWRSLSQQPKQSTIPPDLNVRFHSPGSPAPSVIVESQQPDLALQL</sequence>
<evidence type="ECO:0000256" key="3">
    <source>
        <dbReference type="SAM" id="MobiDB-lite"/>
    </source>
</evidence>
<feature type="region of interest" description="Disordered" evidence="3">
    <location>
        <begin position="224"/>
        <end position="257"/>
    </location>
</feature>
<dbReference type="PANTHER" id="PTHR22881:SF27">
    <property type="entry name" value="BROMODOMAIN CONTAINING 7_9"/>
    <property type="match status" value="1"/>
</dbReference>
<dbReference type="SUPFAM" id="SSF47370">
    <property type="entry name" value="Bromodomain"/>
    <property type="match status" value="1"/>
</dbReference>
<dbReference type="InterPro" id="IPR051831">
    <property type="entry name" value="Bromodomain_contain_prot"/>
</dbReference>
<dbReference type="PROSITE" id="PS00633">
    <property type="entry name" value="BROMODOMAIN_1"/>
    <property type="match status" value="1"/>
</dbReference>
<dbReference type="EMBL" id="JANAVB010038617">
    <property type="protein sequence ID" value="KAJ6800589.1"/>
    <property type="molecule type" value="Genomic_DNA"/>
</dbReference>
<feature type="region of interest" description="Disordered" evidence="3">
    <location>
        <begin position="429"/>
        <end position="529"/>
    </location>
</feature>
<feature type="compositionally biased region" description="Basic and acidic residues" evidence="3">
    <location>
        <begin position="86"/>
        <end position="102"/>
    </location>
</feature>
<dbReference type="InterPro" id="IPR036427">
    <property type="entry name" value="Bromodomain-like_sf"/>
</dbReference>
<reference evidence="5" key="2">
    <citation type="submission" date="2023-04" db="EMBL/GenBank/DDBJ databases">
        <authorList>
            <person name="Bruccoleri R.E."/>
            <person name="Oakeley E.J."/>
            <person name="Faust A.-M."/>
            <person name="Dessus-Babus S."/>
            <person name="Altorfer M."/>
            <person name="Burckhardt D."/>
            <person name="Oertli M."/>
            <person name="Naumann U."/>
            <person name="Petersen F."/>
            <person name="Wong J."/>
        </authorList>
    </citation>
    <scope>NUCLEOTIDE SEQUENCE</scope>
    <source>
        <strain evidence="5">GSM-AAB239-AS_SAM_17_03QT</strain>
        <tissue evidence="5">Leaf</tissue>
    </source>
</reference>
<evidence type="ECO:0000259" key="4">
    <source>
        <dbReference type="PROSITE" id="PS50014"/>
    </source>
</evidence>
<evidence type="ECO:0000313" key="6">
    <source>
        <dbReference type="Proteomes" id="UP001140949"/>
    </source>
</evidence>
<proteinExistence type="predicted"/>
<dbReference type="PROSITE" id="PS50014">
    <property type="entry name" value="BROMODOMAIN_2"/>
    <property type="match status" value="1"/>
</dbReference>
<protein>
    <submittedName>
        <fullName evidence="5">Peregrin-like isoform X1</fullName>
    </submittedName>
</protein>
<comment type="caution">
    <text evidence="5">The sequence shown here is derived from an EMBL/GenBank/DDBJ whole genome shotgun (WGS) entry which is preliminary data.</text>
</comment>
<name>A0AAX6E9J5_IRIPA</name>
<dbReference type="AlphaFoldDB" id="A0AAX6E9J5"/>
<dbReference type="Pfam" id="PF00439">
    <property type="entry name" value="Bromodomain"/>
    <property type="match status" value="1"/>
</dbReference>
<dbReference type="InterPro" id="IPR001487">
    <property type="entry name" value="Bromodomain"/>
</dbReference>
<feature type="domain" description="Bromo" evidence="4">
    <location>
        <begin position="136"/>
        <end position="206"/>
    </location>
</feature>
<evidence type="ECO:0000256" key="1">
    <source>
        <dbReference type="ARBA" id="ARBA00023117"/>
    </source>
</evidence>
<dbReference type="PANTHER" id="PTHR22881">
    <property type="entry name" value="BROMODOMAIN CONTAINING PROTEIN"/>
    <property type="match status" value="1"/>
</dbReference>
<feature type="region of interest" description="Disordered" evidence="3">
    <location>
        <begin position="645"/>
        <end position="692"/>
    </location>
</feature>
<organism evidence="5 6">
    <name type="scientific">Iris pallida</name>
    <name type="common">Sweet iris</name>
    <dbReference type="NCBI Taxonomy" id="29817"/>
    <lineage>
        <taxon>Eukaryota</taxon>
        <taxon>Viridiplantae</taxon>
        <taxon>Streptophyta</taxon>
        <taxon>Embryophyta</taxon>
        <taxon>Tracheophyta</taxon>
        <taxon>Spermatophyta</taxon>
        <taxon>Magnoliopsida</taxon>
        <taxon>Liliopsida</taxon>
        <taxon>Asparagales</taxon>
        <taxon>Iridaceae</taxon>
        <taxon>Iridoideae</taxon>
        <taxon>Irideae</taxon>
        <taxon>Iris</taxon>
    </lineage>
</organism>
<dbReference type="SMART" id="SM00297">
    <property type="entry name" value="BROMO"/>
    <property type="match status" value="1"/>
</dbReference>
<dbReference type="Gene3D" id="1.20.920.10">
    <property type="entry name" value="Bromodomain-like"/>
    <property type="match status" value="1"/>
</dbReference>
<dbReference type="InterPro" id="IPR018359">
    <property type="entry name" value="Bromodomain_CS"/>
</dbReference>
<keyword evidence="6" id="KW-1185">Reference proteome</keyword>
<dbReference type="PRINTS" id="PR00503">
    <property type="entry name" value="BROMODOMAIN"/>
</dbReference>
<evidence type="ECO:0000313" key="5">
    <source>
        <dbReference type="EMBL" id="KAJ6800589.1"/>
    </source>
</evidence>
<feature type="compositionally biased region" description="Basic residues" evidence="3">
    <location>
        <begin position="65"/>
        <end position="74"/>
    </location>
</feature>
<dbReference type="Proteomes" id="UP001140949">
    <property type="component" value="Unassembled WGS sequence"/>
</dbReference>
<accession>A0AAX6E9J5</accession>
<reference evidence="5" key="1">
    <citation type="journal article" date="2023" name="GigaByte">
        <title>Genome assembly of the bearded iris, Iris pallida Lam.</title>
        <authorList>
            <person name="Bruccoleri R.E."/>
            <person name="Oakeley E.J."/>
            <person name="Faust A.M.E."/>
            <person name="Altorfer M."/>
            <person name="Dessus-Babus S."/>
            <person name="Burckhardt D."/>
            <person name="Oertli M."/>
            <person name="Naumann U."/>
            <person name="Petersen F."/>
            <person name="Wong J."/>
        </authorList>
    </citation>
    <scope>NUCLEOTIDE SEQUENCE</scope>
    <source>
        <strain evidence="5">GSM-AAB239-AS_SAM_17_03QT</strain>
    </source>
</reference>